<dbReference type="SUPFAM" id="SSF52540">
    <property type="entry name" value="P-loop containing nucleoside triphosphate hydrolases"/>
    <property type="match status" value="1"/>
</dbReference>
<dbReference type="GO" id="GO:0005524">
    <property type="term" value="F:ATP binding"/>
    <property type="evidence" value="ECO:0007669"/>
    <property type="project" value="InterPro"/>
</dbReference>
<keyword evidence="4" id="KW-0812">Transmembrane</keyword>
<dbReference type="GO" id="GO:0005886">
    <property type="term" value="C:plasma membrane"/>
    <property type="evidence" value="ECO:0007669"/>
    <property type="project" value="TreeGrafter"/>
</dbReference>
<proteinExistence type="inferred from homology"/>
<feature type="domain" description="ABC transporter" evidence="8">
    <location>
        <begin position="88"/>
        <end position="193"/>
    </location>
</feature>
<evidence type="ECO:0000313" key="10">
    <source>
        <dbReference type="Proteomes" id="UP000746747"/>
    </source>
</evidence>
<dbReference type="Gene3D" id="3.40.50.300">
    <property type="entry name" value="P-loop containing nucleotide triphosphate hydrolases"/>
    <property type="match status" value="1"/>
</dbReference>
<gene>
    <name evidence="9" type="ORF">CJOHNSTONI_LOCUS4445</name>
</gene>
<dbReference type="InterPro" id="IPR050352">
    <property type="entry name" value="ABCG_transporters"/>
</dbReference>
<feature type="compositionally biased region" description="Basic and acidic residues" evidence="7">
    <location>
        <begin position="1"/>
        <end position="10"/>
    </location>
</feature>
<keyword evidence="6" id="KW-0472">Membrane</keyword>
<evidence type="ECO:0000256" key="7">
    <source>
        <dbReference type="SAM" id="MobiDB-lite"/>
    </source>
</evidence>
<dbReference type="Pfam" id="PF00005">
    <property type="entry name" value="ABC_tran"/>
    <property type="match status" value="1"/>
</dbReference>
<dbReference type="AlphaFoldDB" id="A0A8J2Q6W7"/>
<dbReference type="EMBL" id="CAKAEH010001300">
    <property type="protein sequence ID" value="CAG9534298.1"/>
    <property type="molecule type" value="Genomic_DNA"/>
</dbReference>
<evidence type="ECO:0000256" key="1">
    <source>
        <dbReference type="ARBA" id="ARBA00004141"/>
    </source>
</evidence>
<reference evidence="9" key="1">
    <citation type="submission" date="2021-09" db="EMBL/GenBank/DDBJ databases">
        <authorList>
            <consortium name="Pathogen Informatics"/>
        </authorList>
    </citation>
    <scope>NUCLEOTIDE SEQUENCE</scope>
</reference>
<dbReference type="InterPro" id="IPR027417">
    <property type="entry name" value="P-loop_NTPase"/>
</dbReference>
<dbReference type="GO" id="GO:0042626">
    <property type="term" value="F:ATPase-coupled transmembrane transporter activity"/>
    <property type="evidence" value="ECO:0007669"/>
    <property type="project" value="TreeGrafter"/>
</dbReference>
<comment type="similarity">
    <text evidence="2">Belongs to the ABC transporter superfamily. ABCG family. Eye pigment precursor importer (TC 3.A.1.204) subfamily.</text>
</comment>
<keyword evidence="10" id="KW-1185">Reference proteome</keyword>
<evidence type="ECO:0000313" key="9">
    <source>
        <dbReference type="EMBL" id="CAG9534298.1"/>
    </source>
</evidence>
<dbReference type="PANTHER" id="PTHR48041">
    <property type="entry name" value="ABC TRANSPORTER G FAMILY MEMBER 28"/>
    <property type="match status" value="1"/>
</dbReference>
<dbReference type="OrthoDB" id="66620at2759"/>
<evidence type="ECO:0000256" key="2">
    <source>
        <dbReference type="ARBA" id="ARBA00005814"/>
    </source>
</evidence>
<evidence type="ECO:0000256" key="6">
    <source>
        <dbReference type="ARBA" id="ARBA00023136"/>
    </source>
</evidence>
<name>A0A8J2Q6W7_9BILA</name>
<comment type="caution">
    <text evidence="9">The sequence shown here is derived from an EMBL/GenBank/DDBJ whole genome shotgun (WGS) entry which is preliminary data.</text>
</comment>
<sequence>MTDSANSDKGKKGRTKNGVTDEIHSQKDSRHLIKHVSLASPLEPARRNNEGKTVTWTDVTVKVPHAKKSLLKCFKIVRESRKIKTILSKVSGYAMAGTTLAIMGSSGTGKTVLLNALTMNVSSDVDVKGKILVNGEQLSSTDMHLISRYVHQDDLFIGTLTVREQLIYSAELQMSYNTTKADRLKRVEEVLKEVS</sequence>
<dbReference type="GO" id="GO:0016887">
    <property type="term" value="F:ATP hydrolysis activity"/>
    <property type="evidence" value="ECO:0007669"/>
    <property type="project" value="InterPro"/>
</dbReference>
<feature type="compositionally biased region" description="Basic and acidic residues" evidence="7">
    <location>
        <begin position="19"/>
        <end position="30"/>
    </location>
</feature>
<feature type="region of interest" description="Disordered" evidence="7">
    <location>
        <begin position="1"/>
        <end position="30"/>
    </location>
</feature>
<keyword evidence="5" id="KW-1133">Transmembrane helix</keyword>
<evidence type="ECO:0000256" key="3">
    <source>
        <dbReference type="ARBA" id="ARBA00022448"/>
    </source>
</evidence>
<dbReference type="InterPro" id="IPR003439">
    <property type="entry name" value="ABC_transporter-like_ATP-bd"/>
</dbReference>
<protein>
    <recommendedName>
        <fullName evidence="8">ABC transporter domain-containing protein</fullName>
    </recommendedName>
</protein>
<evidence type="ECO:0000259" key="8">
    <source>
        <dbReference type="Pfam" id="PF00005"/>
    </source>
</evidence>
<keyword evidence="3" id="KW-0813">Transport</keyword>
<dbReference type="Proteomes" id="UP000746747">
    <property type="component" value="Unassembled WGS sequence"/>
</dbReference>
<organism evidence="9 10">
    <name type="scientific">Cercopithifilaria johnstoni</name>
    <dbReference type="NCBI Taxonomy" id="2874296"/>
    <lineage>
        <taxon>Eukaryota</taxon>
        <taxon>Metazoa</taxon>
        <taxon>Ecdysozoa</taxon>
        <taxon>Nematoda</taxon>
        <taxon>Chromadorea</taxon>
        <taxon>Rhabditida</taxon>
        <taxon>Spirurina</taxon>
        <taxon>Spiruromorpha</taxon>
        <taxon>Filarioidea</taxon>
        <taxon>Onchocercidae</taxon>
        <taxon>Cercopithifilaria</taxon>
    </lineage>
</organism>
<accession>A0A8J2Q6W7</accession>
<evidence type="ECO:0000256" key="5">
    <source>
        <dbReference type="ARBA" id="ARBA00022989"/>
    </source>
</evidence>
<comment type="subcellular location">
    <subcellularLocation>
        <location evidence="1">Membrane</location>
        <topology evidence="1">Multi-pass membrane protein</topology>
    </subcellularLocation>
</comment>
<dbReference type="PANTHER" id="PTHR48041:SF139">
    <property type="entry name" value="PROTEIN SCARLET"/>
    <property type="match status" value="1"/>
</dbReference>
<evidence type="ECO:0000256" key="4">
    <source>
        <dbReference type="ARBA" id="ARBA00022692"/>
    </source>
</evidence>